<dbReference type="AlphaFoldDB" id="A0AAU7BFM5"/>
<sequence>MGVVTKQEVERRYFEQFGVHYQLPPGDVQYGDKPDVIIKGPASIGIEIARLYKLDGKEPDSEQQQSPDRMRVLKLAEAAHLAAGGRAIEINVGFNSTHPIKRGRLTSISRALAELVLEVSENEEPCILRNPAENWPELEFIYHSGKSYRDNSWKLVQSFDIPALSIERVNEIAMQKSEKIKAYQPCDEYWLLLIVDYWDSAQDQGVVWPPEAIIPRTPFERILIFKTVFSTVTEVIQR</sequence>
<reference evidence="1" key="2">
    <citation type="submission" date="2024-05" db="EMBL/GenBank/DDBJ databases">
        <authorList>
            <person name="Mellies J."/>
            <person name="Newton I."/>
        </authorList>
    </citation>
    <scope>NUCLEOTIDE SEQUENCE</scope>
    <source>
        <strain evidence="1">13.2</strain>
    </source>
</reference>
<protein>
    <submittedName>
        <fullName evidence="1">Uncharacterized protein</fullName>
    </submittedName>
</protein>
<gene>
    <name evidence="1" type="ORF">ABH853_23700</name>
</gene>
<organism evidence="1">
    <name type="scientific">Pseudomonas sp. 13.2</name>
    <dbReference type="NCBI Taxonomy" id="3144665"/>
    <lineage>
        <taxon>Bacteria</taxon>
        <taxon>Pseudomonadati</taxon>
        <taxon>Pseudomonadota</taxon>
        <taxon>Gammaproteobacteria</taxon>
        <taxon>Pseudomonadales</taxon>
        <taxon>Pseudomonadaceae</taxon>
        <taxon>Pseudomonas</taxon>
    </lineage>
</organism>
<proteinExistence type="predicted"/>
<accession>A0AAU7BFM5</accession>
<reference evidence="1" key="1">
    <citation type="journal article" date="2019" name="Microbiol. Resour. Announc.">
        <title>Draft Genome Sequences of Five Environmental Bacterial Isolates That Degrade Polyethylene Terephthalate Plastic.</title>
        <authorList>
            <person name="Leon-Zayas R."/>
            <person name="Roberts C."/>
            <person name="Vague M."/>
            <person name="Mellies J.L."/>
        </authorList>
    </citation>
    <scope>NUCLEOTIDE SEQUENCE</scope>
    <source>
        <strain evidence="1">13.2</strain>
    </source>
</reference>
<evidence type="ECO:0000313" key="1">
    <source>
        <dbReference type="EMBL" id="XBG31319.1"/>
    </source>
</evidence>
<name>A0AAU7BFM5_9PSED</name>
<dbReference type="EMBL" id="CP157179">
    <property type="protein sequence ID" value="XBG31319.1"/>
    <property type="molecule type" value="Genomic_DNA"/>
</dbReference>